<evidence type="ECO:0000256" key="1">
    <source>
        <dbReference type="SAM" id="MobiDB-lite"/>
    </source>
</evidence>
<gene>
    <name evidence="2" type="ORF">LSAA_12796</name>
</gene>
<dbReference type="InterPro" id="IPR003599">
    <property type="entry name" value="Ig_sub"/>
</dbReference>
<dbReference type="InterPro" id="IPR036179">
    <property type="entry name" value="Ig-like_dom_sf"/>
</dbReference>
<accession>A0A7R8D336</accession>
<dbReference type="AlphaFoldDB" id="A0A7R8D336"/>
<sequence>MLTQPLVHEILTTSSILVAPEIHMDVRLTQKPLGERVILNATIRGNPPPIVKWKRAGLKIRGGNGRHQISTKVESNGVIFTSLEIISLEKEDDYMQYTCEASNSKGTVFDSIEIHVLDSMIIEDDSENRNDVLFGSSRNKKKIHRYSSKEHMNRKMDLIDQESSNGGKREGDDTNQNSEQKSIPKQQYVPKSMMSGSWKGISQSKNGPSFQFLLNHCVNNPKFPIASLIFFVLMRDPPRGTSPDYIFKISWISQNNYQIRSLFSTIVNLKRLICSLENIIFLN</sequence>
<proteinExistence type="predicted"/>
<dbReference type="Proteomes" id="UP000675881">
    <property type="component" value="Chromosome 7"/>
</dbReference>
<dbReference type="InterPro" id="IPR007110">
    <property type="entry name" value="Ig-like_dom"/>
</dbReference>
<dbReference type="EMBL" id="HG994586">
    <property type="protein sequence ID" value="CAF3008734.1"/>
    <property type="molecule type" value="Genomic_DNA"/>
</dbReference>
<organism evidence="2 3">
    <name type="scientific">Lepeophtheirus salmonis</name>
    <name type="common">Salmon louse</name>
    <name type="synonym">Caligus salmonis</name>
    <dbReference type="NCBI Taxonomy" id="72036"/>
    <lineage>
        <taxon>Eukaryota</taxon>
        <taxon>Metazoa</taxon>
        <taxon>Ecdysozoa</taxon>
        <taxon>Arthropoda</taxon>
        <taxon>Crustacea</taxon>
        <taxon>Multicrustacea</taxon>
        <taxon>Hexanauplia</taxon>
        <taxon>Copepoda</taxon>
        <taxon>Siphonostomatoida</taxon>
        <taxon>Caligidae</taxon>
        <taxon>Lepeophtheirus</taxon>
    </lineage>
</organism>
<dbReference type="SMART" id="SM00408">
    <property type="entry name" value="IGc2"/>
    <property type="match status" value="1"/>
</dbReference>
<evidence type="ECO:0000313" key="3">
    <source>
        <dbReference type="Proteomes" id="UP000675881"/>
    </source>
</evidence>
<dbReference type="SMART" id="SM00409">
    <property type="entry name" value="IG"/>
    <property type="match status" value="1"/>
</dbReference>
<dbReference type="PROSITE" id="PS50835">
    <property type="entry name" value="IG_LIKE"/>
    <property type="match status" value="1"/>
</dbReference>
<reference evidence="2" key="1">
    <citation type="submission" date="2021-02" db="EMBL/GenBank/DDBJ databases">
        <authorList>
            <person name="Bekaert M."/>
        </authorList>
    </citation>
    <scope>NUCLEOTIDE SEQUENCE</scope>
    <source>
        <strain evidence="2">IoA-00</strain>
    </source>
</reference>
<dbReference type="Pfam" id="PF07679">
    <property type="entry name" value="I-set"/>
    <property type="match status" value="1"/>
</dbReference>
<keyword evidence="3" id="KW-1185">Reference proteome</keyword>
<dbReference type="InterPro" id="IPR013783">
    <property type="entry name" value="Ig-like_fold"/>
</dbReference>
<dbReference type="InterPro" id="IPR003598">
    <property type="entry name" value="Ig_sub2"/>
</dbReference>
<feature type="region of interest" description="Disordered" evidence="1">
    <location>
        <begin position="143"/>
        <end position="186"/>
    </location>
</feature>
<name>A0A7R8D336_LEPSM</name>
<dbReference type="SUPFAM" id="SSF48726">
    <property type="entry name" value="Immunoglobulin"/>
    <property type="match status" value="1"/>
</dbReference>
<feature type="compositionally biased region" description="Polar residues" evidence="1">
    <location>
        <begin position="174"/>
        <end position="185"/>
    </location>
</feature>
<evidence type="ECO:0000313" key="2">
    <source>
        <dbReference type="EMBL" id="CAF3008734.1"/>
    </source>
</evidence>
<protein>
    <submittedName>
        <fullName evidence="2">(salmon louse) hypothetical protein</fullName>
    </submittedName>
</protein>
<feature type="compositionally biased region" description="Basic and acidic residues" evidence="1">
    <location>
        <begin position="147"/>
        <end position="158"/>
    </location>
</feature>
<dbReference type="Gene3D" id="2.60.40.10">
    <property type="entry name" value="Immunoglobulins"/>
    <property type="match status" value="1"/>
</dbReference>
<dbReference type="InterPro" id="IPR013098">
    <property type="entry name" value="Ig_I-set"/>
</dbReference>
<dbReference type="OrthoDB" id="6342598at2759"/>